<evidence type="ECO:0000313" key="1">
    <source>
        <dbReference type="EMBL" id="KAI6649989.1"/>
    </source>
</evidence>
<organism evidence="1 2">
    <name type="scientific">Oopsacas minuta</name>
    <dbReference type="NCBI Taxonomy" id="111878"/>
    <lineage>
        <taxon>Eukaryota</taxon>
        <taxon>Metazoa</taxon>
        <taxon>Porifera</taxon>
        <taxon>Hexactinellida</taxon>
        <taxon>Hexasterophora</taxon>
        <taxon>Lyssacinosida</taxon>
        <taxon>Leucopsacidae</taxon>
        <taxon>Oopsacas</taxon>
    </lineage>
</organism>
<dbReference type="Proteomes" id="UP001165289">
    <property type="component" value="Unassembled WGS sequence"/>
</dbReference>
<dbReference type="InterPro" id="IPR057466">
    <property type="entry name" value="CFAP46_TPR"/>
</dbReference>
<comment type="caution">
    <text evidence="1">The sequence shown here is derived from an EMBL/GenBank/DDBJ whole genome shotgun (WGS) entry which is preliminary data.</text>
</comment>
<reference evidence="1 2" key="1">
    <citation type="journal article" date="2023" name="BMC Biol.">
        <title>The compact genome of the sponge Oopsacas minuta (Hexactinellida) is lacking key metazoan core genes.</title>
        <authorList>
            <person name="Santini S."/>
            <person name="Schenkelaars Q."/>
            <person name="Jourda C."/>
            <person name="Duchesne M."/>
            <person name="Belahbib H."/>
            <person name="Rocher C."/>
            <person name="Selva M."/>
            <person name="Riesgo A."/>
            <person name="Vervoort M."/>
            <person name="Leys S.P."/>
            <person name="Kodjabachian L."/>
            <person name="Le Bivic A."/>
            <person name="Borchiellini C."/>
            <person name="Claverie J.M."/>
            <person name="Renard E."/>
        </authorList>
    </citation>
    <scope>NUCLEOTIDE SEQUENCE [LARGE SCALE GENOMIC DNA]</scope>
    <source>
        <strain evidence="1">SPO-2</strain>
    </source>
</reference>
<evidence type="ECO:0000313" key="2">
    <source>
        <dbReference type="Proteomes" id="UP001165289"/>
    </source>
</evidence>
<sequence>MASKLETNFELFLTLVKKDEVFLDNLVPICEQAIEEMRRDIALQCLDFYFSRCGHKTQYLQRAYNCKALLSVPQSIYDYDGLIEMGDNFLKALELFQANTM</sequence>
<dbReference type="Pfam" id="PF25439">
    <property type="entry name" value="TPR_CFAP46_N"/>
    <property type="match status" value="1"/>
</dbReference>
<dbReference type="EMBL" id="JAKMXF010000316">
    <property type="protein sequence ID" value="KAI6649989.1"/>
    <property type="molecule type" value="Genomic_DNA"/>
</dbReference>
<gene>
    <name evidence="1" type="ORF">LOD99_6353</name>
</gene>
<protein>
    <submittedName>
        <fullName evidence="1">Uncharacterized protein</fullName>
    </submittedName>
</protein>
<proteinExistence type="predicted"/>
<keyword evidence="2" id="KW-1185">Reference proteome</keyword>
<dbReference type="AlphaFoldDB" id="A0AAV7JNE5"/>
<accession>A0AAV7JNE5</accession>
<name>A0AAV7JNE5_9METZ</name>